<dbReference type="InterPro" id="IPR004419">
    <property type="entry name" value="Pept_A31_hyd_express"/>
</dbReference>
<dbReference type="InterPro" id="IPR000671">
    <property type="entry name" value="Peptidase_A31"/>
</dbReference>
<accession>A0AAU7KPV9</accession>
<dbReference type="FunFam" id="3.40.50.1450:FF:000002">
    <property type="entry name" value="Hydrogenase 1 maturation protease"/>
    <property type="match status" value="1"/>
</dbReference>
<organism evidence="9">
    <name type="scientific">Halomonas sp. H10-59</name>
    <dbReference type="NCBI Taxonomy" id="2950874"/>
    <lineage>
        <taxon>Bacteria</taxon>
        <taxon>Pseudomonadati</taxon>
        <taxon>Pseudomonadota</taxon>
        <taxon>Gammaproteobacteria</taxon>
        <taxon>Oceanospirillales</taxon>
        <taxon>Halomonadaceae</taxon>
        <taxon>Halomonas</taxon>
    </lineage>
</organism>
<sequence>MKTDDHEATPSILVLGIGNVLWADEGFGVRAVEALHQRYTFAEAVTVMDGGTQGLYLLPYVQSCECLLVIDAIDYGLAPGSVHVVRDDAVPSFMGAKKMSLHQTGFQEVLAAAQLLGWQPQKVMLVGVQPSVLDDYGGSLRPEIAARIDEVIRLVVDELASWGARPELRSQQSPGHGSQHSPGHGSQHSPEHGSQHGPGHSPDHQAPIAELAPSALALHHYENLRPSPLDACRVGDPRFLARDLGHPGEAHGDPSREAGSERDGVADSVPEE</sequence>
<dbReference type="NCBIfam" id="TIGR00140">
    <property type="entry name" value="hupD"/>
    <property type="match status" value="1"/>
</dbReference>
<evidence type="ECO:0000313" key="9">
    <source>
        <dbReference type="EMBL" id="XBO73745.1"/>
    </source>
</evidence>
<keyword evidence="6" id="KW-0378">Hydrolase</keyword>
<feature type="binding site" evidence="7">
    <location>
        <position position="102"/>
    </location>
    <ligand>
        <name>Ni(2+)</name>
        <dbReference type="ChEBI" id="CHEBI:49786"/>
    </ligand>
</feature>
<evidence type="ECO:0000256" key="7">
    <source>
        <dbReference type="PIRSR" id="PIRSR604419-1"/>
    </source>
</evidence>
<dbReference type="RefSeq" id="WP_348814485.1">
    <property type="nucleotide sequence ID" value="NZ_CP098828.1"/>
</dbReference>
<name>A0AAU7KPV9_9GAMM</name>
<evidence type="ECO:0000256" key="3">
    <source>
        <dbReference type="ARBA" id="ARBA00022670"/>
    </source>
</evidence>
<keyword evidence="4 7" id="KW-0479">Metal-binding</keyword>
<feature type="region of interest" description="Disordered" evidence="8">
    <location>
        <begin position="239"/>
        <end position="272"/>
    </location>
</feature>
<dbReference type="InterPro" id="IPR023430">
    <property type="entry name" value="Pept_HybD-like_dom_sf"/>
</dbReference>
<dbReference type="PRINTS" id="PR00446">
    <property type="entry name" value="HYDRGNUPTAKE"/>
</dbReference>
<dbReference type="GO" id="GO:0008047">
    <property type="term" value="F:enzyme activator activity"/>
    <property type="evidence" value="ECO:0007669"/>
    <property type="project" value="InterPro"/>
</dbReference>
<keyword evidence="3" id="KW-0645">Protease</keyword>
<evidence type="ECO:0000256" key="6">
    <source>
        <dbReference type="ARBA" id="ARBA00022801"/>
    </source>
</evidence>
<comment type="similarity">
    <text evidence="1">Belongs to the peptidase A31 family.</text>
</comment>
<dbReference type="CDD" id="cd06062">
    <property type="entry name" value="H2MP_MemB-H2up"/>
    <property type="match status" value="1"/>
</dbReference>
<feature type="compositionally biased region" description="Low complexity" evidence="8">
    <location>
        <begin position="170"/>
        <end position="188"/>
    </location>
</feature>
<dbReference type="EMBL" id="CP098828">
    <property type="protein sequence ID" value="XBO73745.1"/>
    <property type="molecule type" value="Genomic_DNA"/>
</dbReference>
<feature type="binding site" evidence="7">
    <location>
        <position position="71"/>
    </location>
    <ligand>
        <name>Ni(2+)</name>
        <dbReference type="ChEBI" id="CHEBI:49786"/>
    </ligand>
</feature>
<dbReference type="PANTHER" id="PTHR30302">
    <property type="entry name" value="HYDROGENASE 1 MATURATION PROTEASE"/>
    <property type="match status" value="1"/>
</dbReference>
<gene>
    <name evidence="9" type="ORF">NFG57_12985</name>
</gene>
<feature type="region of interest" description="Disordered" evidence="8">
    <location>
        <begin position="168"/>
        <end position="206"/>
    </location>
</feature>
<feature type="compositionally biased region" description="Basic and acidic residues" evidence="8">
    <location>
        <begin position="239"/>
        <end position="265"/>
    </location>
</feature>
<proteinExistence type="inferred from homology"/>
<protein>
    <submittedName>
        <fullName evidence="9">HyaD/HybD family hydrogenase maturation endopeptidase</fullName>
    </submittedName>
</protein>
<evidence type="ECO:0000256" key="4">
    <source>
        <dbReference type="ARBA" id="ARBA00022723"/>
    </source>
</evidence>
<dbReference type="GO" id="GO:0004190">
    <property type="term" value="F:aspartic-type endopeptidase activity"/>
    <property type="evidence" value="ECO:0007669"/>
    <property type="project" value="UniProtKB-KW"/>
</dbReference>
<dbReference type="AlphaFoldDB" id="A0AAU7KPV9"/>
<dbReference type="SUPFAM" id="SSF53163">
    <property type="entry name" value="HybD-like"/>
    <property type="match status" value="1"/>
</dbReference>
<dbReference type="NCBIfam" id="TIGR00072">
    <property type="entry name" value="hydrog_prot"/>
    <property type="match status" value="1"/>
</dbReference>
<dbReference type="Gene3D" id="3.40.50.1450">
    <property type="entry name" value="HybD-like"/>
    <property type="match status" value="1"/>
</dbReference>
<feature type="binding site" evidence="7">
    <location>
        <position position="25"/>
    </location>
    <ligand>
        <name>Ni(2+)</name>
        <dbReference type="ChEBI" id="CHEBI:49786"/>
    </ligand>
</feature>
<keyword evidence="5" id="KW-0064">Aspartyl protease</keyword>
<evidence type="ECO:0000256" key="2">
    <source>
        <dbReference type="ARBA" id="ARBA00022596"/>
    </source>
</evidence>
<dbReference type="GO" id="GO:0016485">
    <property type="term" value="P:protein processing"/>
    <property type="evidence" value="ECO:0007669"/>
    <property type="project" value="InterPro"/>
</dbReference>
<reference evidence="9" key="1">
    <citation type="submission" date="2022-06" db="EMBL/GenBank/DDBJ databases">
        <title>A novel DMS-producing enzyme.</title>
        <authorList>
            <person name="Zhang Y."/>
        </authorList>
    </citation>
    <scope>NUCLEOTIDE SEQUENCE</scope>
    <source>
        <strain evidence="9">H10-59</strain>
    </source>
</reference>
<evidence type="ECO:0000256" key="5">
    <source>
        <dbReference type="ARBA" id="ARBA00022750"/>
    </source>
</evidence>
<dbReference type="Pfam" id="PF01750">
    <property type="entry name" value="HycI"/>
    <property type="match status" value="1"/>
</dbReference>
<evidence type="ECO:0000256" key="8">
    <source>
        <dbReference type="SAM" id="MobiDB-lite"/>
    </source>
</evidence>
<keyword evidence="2 7" id="KW-0533">Nickel</keyword>
<evidence type="ECO:0000256" key="1">
    <source>
        <dbReference type="ARBA" id="ARBA00006814"/>
    </source>
</evidence>
<dbReference type="GO" id="GO:0046872">
    <property type="term" value="F:metal ion binding"/>
    <property type="evidence" value="ECO:0007669"/>
    <property type="project" value="UniProtKB-KW"/>
</dbReference>
<dbReference type="PANTHER" id="PTHR30302:SF1">
    <property type="entry name" value="HYDROGENASE 2 MATURATION PROTEASE"/>
    <property type="match status" value="1"/>
</dbReference>